<keyword evidence="7" id="KW-0934">Plastid</keyword>
<feature type="region of interest" description="Disordered" evidence="12">
    <location>
        <begin position="38"/>
        <end position="59"/>
    </location>
</feature>
<gene>
    <name evidence="13" type="ORF">RJ641_026206</name>
</gene>
<evidence type="ECO:0000256" key="2">
    <source>
        <dbReference type="ARBA" id="ARBA00006134"/>
    </source>
</evidence>
<keyword evidence="9" id="KW-0809">Transit peptide</keyword>
<evidence type="ECO:0000256" key="9">
    <source>
        <dbReference type="ARBA" id="ARBA00022946"/>
    </source>
</evidence>
<sequence>MSVVIVNATTTEKPKERYPDDQKGFVDELRSVAMKLHTKAQAKEGERESESPQDQPMAKWEPTMNGYLRYLVDSKLVYDTLERIVNEAPVPFYGELENTGLERSERLGKDLEWFKQQGYTLPEPSSAGVEYSGYLEELPEKDPQAFICHFYDVYFGHSAGGRLLGKRVAEKILNNKELEFYKWDDDLSLLIQNAKEKLNKVSEGWTREEKNRCLQETEKSLKHFGEIIRLVIT</sequence>
<keyword evidence="14" id="KW-1185">Reference proteome</keyword>
<dbReference type="GO" id="GO:0009507">
    <property type="term" value="C:chloroplast"/>
    <property type="evidence" value="ECO:0007669"/>
    <property type="project" value="UniProtKB-SubCell"/>
</dbReference>
<dbReference type="GO" id="GO:0015979">
    <property type="term" value="P:photosynthesis"/>
    <property type="evidence" value="ECO:0007669"/>
    <property type="project" value="UniProtKB-KW"/>
</dbReference>
<keyword evidence="6" id="KW-0349">Heme</keyword>
<evidence type="ECO:0000256" key="1">
    <source>
        <dbReference type="ARBA" id="ARBA00004229"/>
    </source>
</evidence>
<organism evidence="13 14">
    <name type="scientific">Dillenia turbinata</name>
    <dbReference type="NCBI Taxonomy" id="194707"/>
    <lineage>
        <taxon>Eukaryota</taxon>
        <taxon>Viridiplantae</taxon>
        <taxon>Streptophyta</taxon>
        <taxon>Embryophyta</taxon>
        <taxon>Tracheophyta</taxon>
        <taxon>Spermatophyta</taxon>
        <taxon>Magnoliopsida</taxon>
        <taxon>eudicotyledons</taxon>
        <taxon>Gunneridae</taxon>
        <taxon>Pentapetalae</taxon>
        <taxon>Dilleniales</taxon>
        <taxon>Dilleniaceae</taxon>
        <taxon>Dillenia</taxon>
    </lineage>
</organism>
<dbReference type="EMBL" id="JBAMMX010000003">
    <property type="protein sequence ID" value="KAK6945104.1"/>
    <property type="molecule type" value="Genomic_DNA"/>
</dbReference>
<dbReference type="InterPro" id="IPR016053">
    <property type="entry name" value="Haem_Oase-like"/>
</dbReference>
<reference evidence="13 14" key="1">
    <citation type="submission" date="2023-12" db="EMBL/GenBank/DDBJ databases">
        <title>A high-quality genome assembly for Dillenia turbinata (Dilleniales).</title>
        <authorList>
            <person name="Chanderbali A."/>
        </authorList>
    </citation>
    <scope>NUCLEOTIDE SEQUENCE [LARGE SCALE GENOMIC DNA]</scope>
    <source>
        <strain evidence="13">LSX21</strain>
        <tissue evidence="13">Leaf</tissue>
    </source>
</reference>
<dbReference type="InterPro" id="IPR016084">
    <property type="entry name" value="Haem_Oase-like_multi-hlx"/>
</dbReference>
<feature type="compositionally biased region" description="Basic and acidic residues" evidence="12">
    <location>
        <begin position="12"/>
        <end position="21"/>
    </location>
</feature>
<dbReference type="PANTHER" id="PTHR35703">
    <property type="entry name" value="HEME OXYGENASE 1, CHLOROPLASTIC-RELATED"/>
    <property type="match status" value="1"/>
</dbReference>
<dbReference type="FunFam" id="1.20.910.10:FF:000005">
    <property type="entry name" value="Heme oxygenase 1"/>
    <property type="match status" value="1"/>
</dbReference>
<dbReference type="Pfam" id="PF01126">
    <property type="entry name" value="Heme_oxygenase"/>
    <property type="match status" value="1"/>
</dbReference>
<dbReference type="EC" id="1.14.14.18" evidence="3"/>
<evidence type="ECO:0000256" key="10">
    <source>
        <dbReference type="ARBA" id="ARBA00023002"/>
    </source>
</evidence>
<proteinExistence type="inferred from homology"/>
<dbReference type="InterPro" id="IPR002051">
    <property type="entry name" value="Haem_Oase"/>
</dbReference>
<keyword evidence="11" id="KW-0408">Iron</keyword>
<evidence type="ECO:0000256" key="8">
    <source>
        <dbReference type="ARBA" id="ARBA00022723"/>
    </source>
</evidence>
<protein>
    <recommendedName>
        <fullName evidence="3">heme oxygenase (biliverdin-producing)</fullName>
        <ecNumber evidence="3">1.14.14.18</ecNumber>
    </recommendedName>
</protein>
<keyword evidence="5" id="KW-0602">Photosynthesis</keyword>
<accession>A0AAN8ZKR1</accession>
<dbReference type="GO" id="GO:0046872">
    <property type="term" value="F:metal ion binding"/>
    <property type="evidence" value="ECO:0007669"/>
    <property type="project" value="UniProtKB-KW"/>
</dbReference>
<dbReference type="InterPro" id="IPR016951">
    <property type="entry name" value="Haem_Oase_decyc_pln"/>
</dbReference>
<evidence type="ECO:0000256" key="12">
    <source>
        <dbReference type="SAM" id="MobiDB-lite"/>
    </source>
</evidence>
<evidence type="ECO:0000256" key="5">
    <source>
        <dbReference type="ARBA" id="ARBA00022531"/>
    </source>
</evidence>
<comment type="similarity">
    <text evidence="2">Belongs to the heme oxygenase family.</text>
</comment>
<evidence type="ECO:0000313" key="13">
    <source>
        <dbReference type="EMBL" id="KAK6945104.1"/>
    </source>
</evidence>
<feature type="compositionally biased region" description="Basic and acidic residues" evidence="12">
    <location>
        <begin position="41"/>
        <end position="50"/>
    </location>
</feature>
<comment type="caution">
    <text evidence="13">The sequence shown here is derived from an EMBL/GenBank/DDBJ whole genome shotgun (WGS) entry which is preliminary data.</text>
</comment>
<dbReference type="Proteomes" id="UP001370490">
    <property type="component" value="Unassembled WGS sequence"/>
</dbReference>
<dbReference type="SUPFAM" id="SSF48613">
    <property type="entry name" value="Heme oxygenase-like"/>
    <property type="match status" value="1"/>
</dbReference>
<comment type="subcellular location">
    <subcellularLocation>
        <location evidence="1">Plastid</location>
        <location evidence="1">Chloroplast</location>
    </subcellularLocation>
</comment>
<dbReference type="GO" id="GO:0010024">
    <property type="term" value="P:phytochromobilin biosynthetic process"/>
    <property type="evidence" value="ECO:0007669"/>
    <property type="project" value="TreeGrafter"/>
</dbReference>
<evidence type="ECO:0000256" key="3">
    <source>
        <dbReference type="ARBA" id="ARBA00012360"/>
    </source>
</evidence>
<keyword evidence="4" id="KW-0150">Chloroplast</keyword>
<feature type="region of interest" description="Disordered" evidence="12">
    <location>
        <begin position="1"/>
        <end position="21"/>
    </location>
</feature>
<dbReference type="Gene3D" id="1.20.910.10">
    <property type="entry name" value="Heme oxygenase-like"/>
    <property type="match status" value="1"/>
</dbReference>
<keyword evidence="10" id="KW-0560">Oxidoreductase</keyword>
<dbReference type="AlphaFoldDB" id="A0AAN8ZKR1"/>
<evidence type="ECO:0000256" key="11">
    <source>
        <dbReference type="ARBA" id="ARBA00023004"/>
    </source>
</evidence>
<keyword evidence="8" id="KW-0479">Metal-binding</keyword>
<dbReference type="GO" id="GO:0006788">
    <property type="term" value="P:heme oxidation"/>
    <property type="evidence" value="ECO:0007669"/>
    <property type="project" value="InterPro"/>
</dbReference>
<evidence type="ECO:0000256" key="6">
    <source>
        <dbReference type="ARBA" id="ARBA00022617"/>
    </source>
</evidence>
<evidence type="ECO:0000256" key="4">
    <source>
        <dbReference type="ARBA" id="ARBA00022528"/>
    </source>
</evidence>
<evidence type="ECO:0000256" key="7">
    <source>
        <dbReference type="ARBA" id="ARBA00022640"/>
    </source>
</evidence>
<dbReference type="GO" id="GO:0004392">
    <property type="term" value="F:heme oxygenase (decyclizing) activity"/>
    <property type="evidence" value="ECO:0007669"/>
    <property type="project" value="UniProtKB-EC"/>
</dbReference>
<evidence type="ECO:0000313" key="14">
    <source>
        <dbReference type="Proteomes" id="UP001370490"/>
    </source>
</evidence>
<name>A0AAN8ZKR1_9MAGN</name>
<dbReference type="PANTHER" id="PTHR35703:SF2">
    <property type="entry name" value="HEME OXYGENASE 1, CHLOROPLASTIC-RELATED"/>
    <property type="match status" value="1"/>
</dbReference>
<dbReference type="CDD" id="cd19165">
    <property type="entry name" value="HemeO"/>
    <property type="match status" value="1"/>
</dbReference>